<dbReference type="PANTHER" id="PTHR37984">
    <property type="entry name" value="PROTEIN CBG26694"/>
    <property type="match status" value="1"/>
</dbReference>
<dbReference type="AlphaFoldDB" id="A0A0K8T845"/>
<dbReference type="PANTHER" id="PTHR37984:SF13">
    <property type="entry name" value="RIBONUCLEASE H"/>
    <property type="match status" value="1"/>
</dbReference>
<organism evidence="2">
    <name type="scientific">Lygus hesperus</name>
    <name type="common">Western plant bug</name>
    <dbReference type="NCBI Taxonomy" id="30085"/>
    <lineage>
        <taxon>Eukaryota</taxon>
        <taxon>Metazoa</taxon>
        <taxon>Ecdysozoa</taxon>
        <taxon>Arthropoda</taxon>
        <taxon>Hexapoda</taxon>
        <taxon>Insecta</taxon>
        <taxon>Pterygota</taxon>
        <taxon>Neoptera</taxon>
        <taxon>Paraneoptera</taxon>
        <taxon>Hemiptera</taxon>
        <taxon>Heteroptera</taxon>
        <taxon>Panheteroptera</taxon>
        <taxon>Cimicomorpha</taxon>
        <taxon>Miridae</taxon>
        <taxon>Mirini</taxon>
        <taxon>Lygus</taxon>
    </lineage>
</organism>
<name>A0A0K8T845_LYGHE</name>
<proteinExistence type="predicted"/>
<feature type="compositionally biased region" description="Polar residues" evidence="1">
    <location>
        <begin position="161"/>
        <end position="173"/>
    </location>
</feature>
<protein>
    <submittedName>
        <fullName evidence="2">Uncharacterized protein</fullName>
    </submittedName>
</protein>
<accession>A0A0K8T845</accession>
<reference evidence="2" key="1">
    <citation type="submission" date="2014-09" db="EMBL/GenBank/DDBJ databases">
        <authorList>
            <person name="Magalhaes I.L.F."/>
            <person name="Oliveira U."/>
            <person name="Santos F.R."/>
            <person name="Vidigal T.H.D.A."/>
            <person name="Brescovit A.D."/>
            <person name="Santos A.J."/>
        </authorList>
    </citation>
    <scope>NUCLEOTIDE SEQUENCE</scope>
</reference>
<evidence type="ECO:0000256" key="1">
    <source>
        <dbReference type="SAM" id="MobiDB-lite"/>
    </source>
</evidence>
<dbReference type="EMBL" id="GBRD01004486">
    <property type="protein sequence ID" value="JAG61335.1"/>
    <property type="molecule type" value="Transcribed_RNA"/>
</dbReference>
<feature type="region of interest" description="Disordered" evidence="1">
    <location>
        <begin position="161"/>
        <end position="187"/>
    </location>
</feature>
<dbReference type="InterPro" id="IPR050951">
    <property type="entry name" value="Retrovirus_Pol_polyprotein"/>
</dbReference>
<evidence type="ECO:0000313" key="2">
    <source>
        <dbReference type="EMBL" id="JAG61335.1"/>
    </source>
</evidence>
<sequence length="205" mass="23636">MRDKVLEILFKYRATPLKNGKTPSELFLNRQLRIKLDALRPAIRQPIQTSPQLEQARQLKVGNRVMARYYGDNKQHWRPGVIVEKYGKLHYSVKLDNDYVLKRHIDQLRFVSDRPKKRVTFAQVEEKEQSSSTKHLPSSNIHHDLHEQVVLSHFQPAWPSLTQESTTTGSDASTAVPLRRSGRERQKPSHLKDFIVGNIISVGGI</sequence>